<evidence type="ECO:0000256" key="1">
    <source>
        <dbReference type="ARBA" id="ARBA00001971"/>
    </source>
</evidence>
<comment type="similarity">
    <text evidence="2 8">Belongs to the cytochrome P450 family.</text>
</comment>
<comment type="cofactor">
    <cofactor evidence="1">
        <name>heme</name>
        <dbReference type="ChEBI" id="CHEBI:30413"/>
    </cofactor>
</comment>
<reference evidence="9 10" key="1">
    <citation type="submission" date="2023-02" db="EMBL/GenBank/DDBJ databases">
        <title>LHISI_Scaffold_Assembly.</title>
        <authorList>
            <person name="Stuart O.P."/>
            <person name="Cleave R."/>
            <person name="Magrath M.J.L."/>
            <person name="Mikheyev A.S."/>
        </authorList>
    </citation>
    <scope>NUCLEOTIDE SEQUENCE [LARGE SCALE GENOMIC DNA]</scope>
    <source>
        <strain evidence="9">Daus_M_001</strain>
        <tissue evidence="9">Leg muscle</tissue>
    </source>
</reference>
<evidence type="ECO:0000256" key="7">
    <source>
        <dbReference type="ARBA" id="ARBA00023033"/>
    </source>
</evidence>
<evidence type="ECO:0000256" key="6">
    <source>
        <dbReference type="ARBA" id="ARBA00023004"/>
    </source>
</evidence>
<accession>A0ABQ9I2L0</accession>
<organism evidence="9 10">
    <name type="scientific">Dryococelus australis</name>
    <dbReference type="NCBI Taxonomy" id="614101"/>
    <lineage>
        <taxon>Eukaryota</taxon>
        <taxon>Metazoa</taxon>
        <taxon>Ecdysozoa</taxon>
        <taxon>Arthropoda</taxon>
        <taxon>Hexapoda</taxon>
        <taxon>Insecta</taxon>
        <taxon>Pterygota</taxon>
        <taxon>Neoptera</taxon>
        <taxon>Polyneoptera</taxon>
        <taxon>Phasmatodea</taxon>
        <taxon>Verophasmatodea</taxon>
        <taxon>Anareolatae</taxon>
        <taxon>Phasmatidae</taxon>
        <taxon>Eurycanthinae</taxon>
        <taxon>Dryococelus</taxon>
    </lineage>
</organism>
<dbReference type="Proteomes" id="UP001159363">
    <property type="component" value="Chromosome 3"/>
</dbReference>
<keyword evidence="10" id="KW-1185">Reference proteome</keyword>
<dbReference type="InterPro" id="IPR050479">
    <property type="entry name" value="CYP11_CYP27_families"/>
</dbReference>
<dbReference type="EMBL" id="JARBHB010000003">
    <property type="protein sequence ID" value="KAJ8890707.1"/>
    <property type="molecule type" value="Genomic_DNA"/>
</dbReference>
<dbReference type="Pfam" id="PF00067">
    <property type="entry name" value="p450"/>
    <property type="match status" value="1"/>
</dbReference>
<dbReference type="InterPro" id="IPR036396">
    <property type="entry name" value="Cyt_P450_sf"/>
</dbReference>
<keyword evidence="5 8" id="KW-0560">Oxidoreductase</keyword>
<name>A0ABQ9I2L0_9NEOP</name>
<evidence type="ECO:0000256" key="2">
    <source>
        <dbReference type="ARBA" id="ARBA00010617"/>
    </source>
</evidence>
<dbReference type="InterPro" id="IPR017972">
    <property type="entry name" value="Cyt_P450_CS"/>
</dbReference>
<dbReference type="PRINTS" id="PR00463">
    <property type="entry name" value="EP450I"/>
</dbReference>
<dbReference type="PANTHER" id="PTHR24279">
    <property type="entry name" value="CYTOCHROME P450"/>
    <property type="match status" value="1"/>
</dbReference>
<evidence type="ECO:0000256" key="4">
    <source>
        <dbReference type="ARBA" id="ARBA00022723"/>
    </source>
</evidence>
<keyword evidence="4 8" id="KW-0479">Metal-binding</keyword>
<comment type="caution">
    <text evidence="9">The sequence shown here is derived from an EMBL/GenBank/DDBJ whole genome shotgun (WGS) entry which is preliminary data.</text>
</comment>
<evidence type="ECO:0000313" key="9">
    <source>
        <dbReference type="EMBL" id="KAJ8890707.1"/>
    </source>
</evidence>
<evidence type="ECO:0000256" key="8">
    <source>
        <dbReference type="RuleBase" id="RU000461"/>
    </source>
</evidence>
<sequence length="107" mass="12606">MFKTLVSSFGSVISLNEKYFKNAKIFHPERWLRNSAEIIHPFASLPFGYGPRMCPGRRLAIQEMLLLLRQLLCKFQIKSPDKDVNLGMVYRMNRIPERPVNLYFKDK</sequence>
<dbReference type="InterPro" id="IPR001128">
    <property type="entry name" value="Cyt_P450"/>
</dbReference>
<dbReference type="SUPFAM" id="SSF48264">
    <property type="entry name" value="Cytochrome P450"/>
    <property type="match status" value="1"/>
</dbReference>
<keyword evidence="7 8" id="KW-0503">Monooxygenase</keyword>
<keyword evidence="6 8" id="KW-0408">Iron</keyword>
<dbReference type="InterPro" id="IPR002401">
    <property type="entry name" value="Cyt_P450_E_grp-I"/>
</dbReference>
<protein>
    <recommendedName>
        <fullName evidence="11">Cytochrome P450</fullName>
    </recommendedName>
</protein>
<evidence type="ECO:0000313" key="10">
    <source>
        <dbReference type="Proteomes" id="UP001159363"/>
    </source>
</evidence>
<gene>
    <name evidence="9" type="ORF">PR048_010216</name>
</gene>
<evidence type="ECO:0000256" key="5">
    <source>
        <dbReference type="ARBA" id="ARBA00023002"/>
    </source>
</evidence>
<proteinExistence type="inferred from homology"/>
<evidence type="ECO:0008006" key="11">
    <source>
        <dbReference type="Google" id="ProtNLM"/>
    </source>
</evidence>
<dbReference type="PROSITE" id="PS00086">
    <property type="entry name" value="CYTOCHROME_P450"/>
    <property type="match status" value="1"/>
</dbReference>
<dbReference type="Gene3D" id="1.10.630.10">
    <property type="entry name" value="Cytochrome P450"/>
    <property type="match status" value="1"/>
</dbReference>
<evidence type="ECO:0000256" key="3">
    <source>
        <dbReference type="ARBA" id="ARBA00022617"/>
    </source>
</evidence>
<dbReference type="PANTHER" id="PTHR24279:SF120">
    <property type="entry name" value="CYTOCHROME P450"/>
    <property type="match status" value="1"/>
</dbReference>
<keyword evidence="3 8" id="KW-0349">Heme</keyword>